<keyword evidence="15" id="KW-1185">Reference proteome</keyword>
<dbReference type="Pfam" id="PF13177">
    <property type="entry name" value="DNA_pol3_delta2"/>
    <property type="match status" value="1"/>
</dbReference>
<dbReference type="GO" id="GO:0003677">
    <property type="term" value="F:DNA binding"/>
    <property type="evidence" value="ECO:0007669"/>
    <property type="project" value="InterPro"/>
</dbReference>
<dbReference type="Pfam" id="PF22534">
    <property type="entry name" value="RFC_C"/>
    <property type="match status" value="1"/>
</dbReference>
<evidence type="ECO:0000256" key="9">
    <source>
        <dbReference type="ARBA" id="ARBA00079394"/>
    </source>
</evidence>
<dbReference type="Pfam" id="PF21960">
    <property type="entry name" value="RCF1-5-like_lid"/>
    <property type="match status" value="1"/>
</dbReference>
<dbReference type="GO" id="GO:0005634">
    <property type="term" value="C:nucleus"/>
    <property type="evidence" value="ECO:0007669"/>
    <property type="project" value="UniProtKB-SubCell"/>
</dbReference>
<gene>
    <name evidence="14" type="ORF">OUZ56_031282</name>
</gene>
<dbReference type="PANTHER" id="PTHR11669:SF1">
    <property type="entry name" value="REPLICATION FACTOR C SUBUNIT 3"/>
    <property type="match status" value="1"/>
</dbReference>
<dbReference type="Gene3D" id="1.10.8.60">
    <property type="match status" value="1"/>
</dbReference>
<dbReference type="AlphaFoldDB" id="A0A0P6CPC7"/>
<evidence type="ECO:0000313" key="12">
    <source>
        <dbReference type="EMBL" id="JAI82360.1"/>
    </source>
</evidence>
<dbReference type="FunFam" id="1.20.272.10:FF:000002">
    <property type="entry name" value="Replication factor C subunit 3"/>
    <property type="match status" value="1"/>
</dbReference>
<dbReference type="InterPro" id="IPR008921">
    <property type="entry name" value="DNA_pol3_clamp-load_cplx_C"/>
</dbReference>
<feature type="domain" description="AAA+ ATPase" evidence="11">
    <location>
        <begin position="34"/>
        <end position="190"/>
    </location>
</feature>
<evidence type="ECO:0000259" key="11">
    <source>
        <dbReference type="SMART" id="SM00382"/>
    </source>
</evidence>
<dbReference type="GO" id="GO:0006281">
    <property type="term" value="P:DNA repair"/>
    <property type="evidence" value="ECO:0007669"/>
    <property type="project" value="UniProtKB-ARBA"/>
</dbReference>
<dbReference type="SUPFAM" id="SSF52540">
    <property type="entry name" value="P-loop containing nucleoside triphosphate hydrolases"/>
    <property type="match status" value="1"/>
</dbReference>
<dbReference type="Gene3D" id="1.20.272.10">
    <property type="match status" value="1"/>
</dbReference>
<keyword evidence="3" id="KW-0235">DNA replication</keyword>
<evidence type="ECO:0000256" key="2">
    <source>
        <dbReference type="ARBA" id="ARBA00005378"/>
    </source>
</evidence>
<evidence type="ECO:0000313" key="14">
    <source>
        <dbReference type="EMBL" id="KAK4016331.1"/>
    </source>
</evidence>
<evidence type="ECO:0000313" key="15">
    <source>
        <dbReference type="Proteomes" id="UP001234178"/>
    </source>
</evidence>
<dbReference type="EMBL" id="JAOYFB010000005">
    <property type="protein sequence ID" value="KAK4016331.1"/>
    <property type="molecule type" value="Genomic_DNA"/>
</dbReference>
<dbReference type="InterPro" id="IPR050238">
    <property type="entry name" value="DNA_Rep/Repair_Clamp_Loader"/>
</dbReference>
<dbReference type="GO" id="GO:0003689">
    <property type="term" value="F:DNA clamp loader activity"/>
    <property type="evidence" value="ECO:0007669"/>
    <property type="project" value="TreeGrafter"/>
</dbReference>
<sequence length="355" mass="40747">MSLWVDKYRPSTLAKLDYHREQAERLEKMVAKGNFPHLLIYGPPGAGKKTRVMALLRELYGPGVEKLRMEHQNFTTPSNKKIEVMTVASNYHIEVNPNDAGIYDRIVIQEMIKNIAQAQQLDIGGQREFKVVVLTEVDKLTKDAQHALRRTMEKYMTTCRLILCANSTSKIIAPLQSRCLGIRVPAPTQEDVIKVLQMVSKKEGINLPDEFAIRLAEKSERNLRRALLMLEACKVQQYPFNAKQEIVEPDWEVYLRETGQKMVSEQSPKALLEVRGRIYELLSHCIAPEMIIKKLLGEILKNCDGQLKAEITSMAAYYEHRLCLGSKVIFHIEAFIAKFMAIYKRFLEESFANMM</sequence>
<evidence type="ECO:0000256" key="10">
    <source>
        <dbReference type="ARBA" id="ARBA00080379"/>
    </source>
</evidence>
<dbReference type="KEGG" id="dmk:116924347"/>
<dbReference type="SUPFAM" id="SSF48019">
    <property type="entry name" value="post-AAA+ oligomerization domain-like"/>
    <property type="match status" value="1"/>
</dbReference>
<reference evidence="13" key="2">
    <citation type="submission" date="2015-10" db="EMBL/GenBank/DDBJ databases">
        <title>EvidentialGene: Evidence-directed Construction of Complete mRNA Transcriptomes without Genomes.</title>
        <authorList>
            <person name="Gilbert D.G."/>
        </authorList>
    </citation>
    <scope>NUCLEOTIDE SEQUENCE</scope>
</reference>
<dbReference type="EMBL" id="GDIQ01088814">
    <property type="protein sequence ID" value="JAN05923.1"/>
    <property type="molecule type" value="Transcribed_RNA"/>
</dbReference>
<evidence type="ECO:0000256" key="7">
    <source>
        <dbReference type="ARBA" id="ARBA00070184"/>
    </source>
</evidence>
<evidence type="ECO:0000256" key="1">
    <source>
        <dbReference type="ARBA" id="ARBA00004123"/>
    </source>
</evidence>
<dbReference type="GO" id="GO:0005663">
    <property type="term" value="C:DNA replication factor C complex"/>
    <property type="evidence" value="ECO:0007669"/>
    <property type="project" value="TreeGrafter"/>
</dbReference>
<dbReference type="OrthoDB" id="761538at2759"/>
<dbReference type="InterPro" id="IPR027417">
    <property type="entry name" value="P-loop_NTPase"/>
</dbReference>
<evidence type="ECO:0000256" key="5">
    <source>
        <dbReference type="ARBA" id="ARBA00058626"/>
    </source>
</evidence>
<dbReference type="GO" id="GO:0006271">
    <property type="term" value="P:DNA strand elongation involved in DNA replication"/>
    <property type="evidence" value="ECO:0007669"/>
    <property type="project" value="UniProtKB-ARBA"/>
</dbReference>
<dbReference type="Gene3D" id="3.40.50.300">
    <property type="entry name" value="P-loop containing nucleotide triphosphate hydrolases"/>
    <property type="match status" value="1"/>
</dbReference>
<evidence type="ECO:0000256" key="4">
    <source>
        <dbReference type="ARBA" id="ARBA00023242"/>
    </source>
</evidence>
<comment type="similarity">
    <text evidence="2">Belongs to the activator 1 small subunits family.</text>
</comment>
<dbReference type="FunFam" id="3.40.50.300:FF:000136">
    <property type="entry name" value="Replication factor C subunit 5"/>
    <property type="match status" value="1"/>
</dbReference>
<name>A0A0P6CPC7_9CRUS</name>
<protein>
    <recommendedName>
        <fullName evidence="7">Replication factor C subunit 3</fullName>
    </recommendedName>
    <alternativeName>
        <fullName evidence="9">Activator 1 38 kDa subunit</fullName>
    </alternativeName>
    <alternativeName>
        <fullName evidence="10">Activator 1 subunit 3</fullName>
    </alternativeName>
    <alternativeName>
        <fullName evidence="8">Replication factor C 38 kDa subunit</fullName>
    </alternativeName>
</protein>
<dbReference type="CDD" id="cd00009">
    <property type="entry name" value="AAA"/>
    <property type="match status" value="1"/>
</dbReference>
<dbReference type="SMART" id="SM00382">
    <property type="entry name" value="AAA"/>
    <property type="match status" value="1"/>
</dbReference>
<reference evidence="12" key="1">
    <citation type="submission" date="2015-10" db="EMBL/GenBank/DDBJ databases">
        <title>Daphnia magna gene sets from two clonal populations assembled and annotated with EvidentialGene.</title>
        <authorList>
            <person name="Gilbert D."/>
            <person name="Podicheti R."/>
            <person name="Orsini L."/>
            <person name="Colbourne J."/>
            <person name="Pfrender M."/>
        </authorList>
    </citation>
    <scope>NUCLEOTIDE SEQUENCE</scope>
</reference>
<reference evidence="14 15" key="4">
    <citation type="journal article" date="2023" name="Nucleic Acids Res.">
        <title>The hologenome of Daphnia magna reveals possible DNA methylation and microbiome-mediated evolution of the host genome.</title>
        <authorList>
            <person name="Chaturvedi A."/>
            <person name="Li X."/>
            <person name="Dhandapani V."/>
            <person name="Marshall H."/>
            <person name="Kissane S."/>
            <person name="Cuenca-Cambronero M."/>
            <person name="Asole G."/>
            <person name="Calvet F."/>
            <person name="Ruiz-Romero M."/>
            <person name="Marangio P."/>
            <person name="Guigo R."/>
            <person name="Rago D."/>
            <person name="Mirbahai L."/>
            <person name="Eastwood N."/>
            <person name="Colbourne J.K."/>
            <person name="Zhou J."/>
            <person name="Mallon E."/>
            <person name="Orsini L."/>
        </authorList>
    </citation>
    <scope>NUCLEOTIDE SEQUENCE [LARGE SCALE GENOMIC DNA]</scope>
    <source>
        <strain evidence="14">LRV0_1</strain>
    </source>
</reference>
<accession>A0A0P6CPC7</accession>
<dbReference type="EMBL" id="GDIP01241041">
    <property type="protein sequence ID" value="JAI82360.1"/>
    <property type="molecule type" value="Transcribed_RNA"/>
</dbReference>
<comment type="function">
    <text evidence="5">Subunit of the replication factor C (RFC) complex which acts during elongation of primed DNA templates by DNA polymerases delta and epsilon, and is necessary for ATP-dependent loading of proliferating cell nuclear antigen (PCNA) onto primed DNA.</text>
</comment>
<dbReference type="Proteomes" id="UP001234178">
    <property type="component" value="Unassembled WGS sequence"/>
</dbReference>
<dbReference type="InterPro" id="IPR003593">
    <property type="entry name" value="AAA+_ATPase"/>
</dbReference>
<organism evidence="13">
    <name type="scientific">Daphnia magna</name>
    <dbReference type="NCBI Taxonomy" id="35525"/>
    <lineage>
        <taxon>Eukaryota</taxon>
        <taxon>Metazoa</taxon>
        <taxon>Ecdysozoa</taxon>
        <taxon>Arthropoda</taxon>
        <taxon>Crustacea</taxon>
        <taxon>Branchiopoda</taxon>
        <taxon>Diplostraca</taxon>
        <taxon>Cladocera</taxon>
        <taxon>Anomopoda</taxon>
        <taxon>Daphniidae</taxon>
        <taxon>Daphnia</taxon>
    </lineage>
</organism>
<reference evidence="12" key="3">
    <citation type="submission" date="2015-10" db="EMBL/GenBank/DDBJ databases">
        <authorList>
            <person name="Gilbert D.G."/>
        </authorList>
    </citation>
    <scope>NUCLEOTIDE SEQUENCE</scope>
</reference>
<evidence type="ECO:0000256" key="6">
    <source>
        <dbReference type="ARBA" id="ARBA00062267"/>
    </source>
</evidence>
<proteinExistence type="inferred from homology"/>
<evidence type="ECO:0000313" key="13">
    <source>
        <dbReference type="EMBL" id="JAN05923.1"/>
    </source>
</evidence>
<dbReference type="PANTHER" id="PTHR11669">
    <property type="entry name" value="REPLICATION FACTOR C / DNA POLYMERASE III GAMMA-TAU SUBUNIT"/>
    <property type="match status" value="1"/>
</dbReference>
<comment type="subunit">
    <text evidence="6">Subunit of the RFC complex, an heteropentameric complex consisting of a large subunit RFC1 and four small subunits RFC2, RFC3, RFC4 and RFC5; the RFC complex interacts with PCNA. Forms an heterotetrameric complex with RFC2, RFC4 and RFC5; this complex has ATPase activity but is not stimulated by PCNA. The heterotetramer of subunits RFC2, RFC3, RFC4 and RFC5 interacts with RAD17. Interacts with CNTD1; this interaction facilitates crossover formation.</text>
</comment>
<dbReference type="FunFam" id="1.10.8.60:FF:000030">
    <property type="entry name" value="replication factor C subunit 3"/>
    <property type="match status" value="1"/>
</dbReference>
<evidence type="ECO:0000256" key="8">
    <source>
        <dbReference type="ARBA" id="ARBA00076818"/>
    </source>
</evidence>
<comment type="subcellular location">
    <subcellularLocation>
        <location evidence="1">Nucleus</location>
    </subcellularLocation>
</comment>
<evidence type="ECO:0000256" key="3">
    <source>
        <dbReference type="ARBA" id="ARBA00022705"/>
    </source>
</evidence>
<keyword evidence="4" id="KW-0539">Nucleus</keyword>
<dbReference type="CTD" id="34550"/>